<dbReference type="AlphaFoldDB" id="A0AAW7YV13"/>
<gene>
    <name evidence="1" type="ORF">Q4528_14535</name>
</gene>
<dbReference type="Proteomes" id="UP001170310">
    <property type="component" value="Unassembled WGS sequence"/>
</dbReference>
<feature type="non-terminal residue" evidence="1">
    <location>
        <position position="86"/>
    </location>
</feature>
<evidence type="ECO:0000313" key="1">
    <source>
        <dbReference type="EMBL" id="MDO6575330.1"/>
    </source>
</evidence>
<sequence length="86" mass="10240">HKSFRQYIRKHYSIDTITRYRSRSNAFKYENVIQENVIVKFTKRAQVPEIKIFTCLNPDSAPEYEMNLRSELLLNNDNDIFALPAD</sequence>
<organism evidence="1 2">
    <name type="scientific">Staphylococcus pasteuri_A</name>
    <dbReference type="NCBI Taxonomy" id="3062664"/>
    <lineage>
        <taxon>Bacteria</taxon>
        <taxon>Bacillati</taxon>
        <taxon>Bacillota</taxon>
        <taxon>Bacilli</taxon>
        <taxon>Bacillales</taxon>
        <taxon>Staphylococcaceae</taxon>
        <taxon>Staphylococcus</taxon>
    </lineage>
</organism>
<evidence type="ECO:0000313" key="2">
    <source>
        <dbReference type="Proteomes" id="UP001170310"/>
    </source>
</evidence>
<accession>A0AAW7YV13</accession>
<reference evidence="1" key="1">
    <citation type="submission" date="2023-07" db="EMBL/GenBank/DDBJ databases">
        <title>Genome content predicts the carbon catabolic preferences of heterotrophic bacteria.</title>
        <authorList>
            <person name="Gralka M."/>
        </authorList>
    </citation>
    <scope>NUCLEOTIDE SEQUENCE</scope>
    <source>
        <strain evidence="1">E2R20</strain>
    </source>
</reference>
<name>A0AAW7YV13_9STAP</name>
<proteinExistence type="predicted"/>
<dbReference type="RefSeq" id="WP_303522363.1">
    <property type="nucleotide sequence ID" value="NZ_JAUOQO010000514.1"/>
</dbReference>
<protein>
    <submittedName>
        <fullName evidence="1">Uncharacterized protein</fullName>
    </submittedName>
</protein>
<feature type="non-terminal residue" evidence="1">
    <location>
        <position position="1"/>
    </location>
</feature>
<dbReference type="EMBL" id="JAUOQO010000514">
    <property type="protein sequence ID" value="MDO6575330.1"/>
    <property type="molecule type" value="Genomic_DNA"/>
</dbReference>
<keyword evidence="2" id="KW-1185">Reference proteome</keyword>
<comment type="caution">
    <text evidence="1">The sequence shown here is derived from an EMBL/GenBank/DDBJ whole genome shotgun (WGS) entry which is preliminary data.</text>
</comment>